<dbReference type="Gene3D" id="1.10.3720.10">
    <property type="entry name" value="MetI-like"/>
    <property type="match status" value="1"/>
</dbReference>
<feature type="transmembrane region" description="Helical" evidence="8">
    <location>
        <begin position="6"/>
        <end position="23"/>
    </location>
</feature>
<accession>A0A1U7M1R2</accession>
<evidence type="ECO:0000256" key="2">
    <source>
        <dbReference type="ARBA" id="ARBA00007069"/>
    </source>
</evidence>
<dbReference type="EMBL" id="MJIH01000001">
    <property type="protein sequence ID" value="OLR65486.1"/>
    <property type="molecule type" value="Genomic_DNA"/>
</dbReference>
<dbReference type="Proteomes" id="UP000187166">
    <property type="component" value="Unassembled WGS sequence"/>
</dbReference>
<evidence type="ECO:0000256" key="5">
    <source>
        <dbReference type="ARBA" id="ARBA00022692"/>
    </source>
</evidence>
<dbReference type="GO" id="GO:0035435">
    <property type="term" value="P:phosphate ion transmembrane transport"/>
    <property type="evidence" value="ECO:0007669"/>
    <property type="project" value="InterPro"/>
</dbReference>
<feature type="transmembrane region" description="Helical" evidence="8">
    <location>
        <begin position="35"/>
        <end position="57"/>
    </location>
</feature>
<comment type="subcellular location">
    <subcellularLocation>
        <location evidence="1 8">Cell membrane</location>
        <topology evidence="1 8">Multi-pass membrane protein</topology>
    </subcellularLocation>
</comment>
<protein>
    <recommendedName>
        <fullName evidence="8">Phosphate transport system permease protein PstA</fullName>
    </recommendedName>
</protein>
<dbReference type="Pfam" id="PF00528">
    <property type="entry name" value="BPD_transp_1"/>
    <property type="match status" value="1"/>
</dbReference>
<dbReference type="InterPro" id="IPR000515">
    <property type="entry name" value="MetI-like"/>
</dbReference>
<dbReference type="STRING" id="1465756.BIV18_08140"/>
<reference evidence="9 10" key="1">
    <citation type="journal article" date="2016" name="Appl. Environ. Microbiol.">
        <title>Function and Phylogeny of Bacterial Butyryl Coenzyme A:Acetate Transferases and Their Diversity in the Proximal Colon of Swine.</title>
        <authorList>
            <person name="Trachsel J."/>
            <person name="Bayles D.O."/>
            <person name="Looft T."/>
            <person name="Levine U.Y."/>
            <person name="Allen H.K."/>
        </authorList>
    </citation>
    <scope>NUCLEOTIDE SEQUENCE [LARGE SCALE GENOMIC DNA]</scope>
    <source>
        <strain evidence="9 10">35-6-1</strain>
    </source>
</reference>
<keyword evidence="3" id="KW-0813">Transport</keyword>
<organism evidence="9 10">
    <name type="scientific">Peptoniphilus porci</name>
    <dbReference type="NCBI Taxonomy" id="2652280"/>
    <lineage>
        <taxon>Bacteria</taxon>
        <taxon>Bacillati</taxon>
        <taxon>Bacillota</taxon>
        <taxon>Tissierellia</taxon>
        <taxon>Tissierellales</taxon>
        <taxon>Peptoniphilaceae</taxon>
        <taxon>Peptoniphilus</taxon>
    </lineage>
</organism>
<evidence type="ECO:0000256" key="8">
    <source>
        <dbReference type="RuleBase" id="RU363043"/>
    </source>
</evidence>
<feature type="transmembrane region" description="Helical" evidence="8">
    <location>
        <begin position="117"/>
        <end position="141"/>
    </location>
</feature>
<dbReference type="PANTHER" id="PTHR43470:SF3">
    <property type="entry name" value="PHOSPHATE TRANSPORT SYSTEM PERMEASE PROTEIN PSTA-RELATED"/>
    <property type="match status" value="1"/>
</dbReference>
<dbReference type="eggNOG" id="COG0581">
    <property type="taxonomic scope" value="Bacteria"/>
</dbReference>
<feature type="transmembrane region" description="Helical" evidence="8">
    <location>
        <begin position="199"/>
        <end position="220"/>
    </location>
</feature>
<evidence type="ECO:0000256" key="1">
    <source>
        <dbReference type="ARBA" id="ARBA00004651"/>
    </source>
</evidence>
<accession>A0A848RHN8</accession>
<feature type="transmembrane region" description="Helical" evidence="8">
    <location>
        <begin position="264"/>
        <end position="280"/>
    </location>
</feature>
<feature type="transmembrane region" description="Helical" evidence="8">
    <location>
        <begin position="147"/>
        <end position="166"/>
    </location>
</feature>
<dbReference type="AlphaFoldDB" id="A0A1U7M1R2"/>
<keyword evidence="7 8" id="KW-0472">Membrane</keyword>
<dbReference type="RefSeq" id="WP_075660118.1">
    <property type="nucleotide sequence ID" value="NZ_JABDSR010000005.1"/>
</dbReference>
<keyword evidence="5 8" id="KW-0812">Transmembrane</keyword>
<keyword evidence="6 8" id="KW-1133">Transmembrane helix</keyword>
<dbReference type="CDD" id="cd06261">
    <property type="entry name" value="TM_PBP2"/>
    <property type="match status" value="1"/>
</dbReference>
<dbReference type="PANTHER" id="PTHR43470">
    <property type="entry name" value="PHOSPHATE TRANSPORT SYSTEM PERMEASE PROTEIN PSTA-RELATED"/>
    <property type="match status" value="1"/>
</dbReference>
<evidence type="ECO:0000313" key="10">
    <source>
        <dbReference type="Proteomes" id="UP000187166"/>
    </source>
</evidence>
<comment type="similarity">
    <text evidence="2 8">Belongs to the binding-protein-dependent transport system permease family. CysTW subfamily.</text>
</comment>
<dbReference type="SUPFAM" id="SSF161098">
    <property type="entry name" value="MetI-like"/>
    <property type="match status" value="1"/>
</dbReference>
<name>A0A1U7M1R2_9FIRM</name>
<evidence type="ECO:0000256" key="3">
    <source>
        <dbReference type="ARBA" id="ARBA00022448"/>
    </source>
</evidence>
<feature type="transmembrane region" description="Helical" evidence="8">
    <location>
        <begin position="77"/>
        <end position="105"/>
    </location>
</feature>
<dbReference type="PROSITE" id="PS50928">
    <property type="entry name" value="ABC_TM1"/>
    <property type="match status" value="1"/>
</dbReference>
<dbReference type="InterPro" id="IPR035906">
    <property type="entry name" value="MetI-like_sf"/>
</dbReference>
<sequence length="293" mass="31645">MVKYITVGILLFFVALVFGLHFIKGLSFYRITTRLFSGMTFAVLVFIVAFVVFKGAFSFRPDMLSLNYTSENVSMGPAIITTLLTVVLAILFASPIGIFTAIFLVEYTDVENKLVKAIRLATETLAGIPSIVYGLFGMLFFGLKLKMGFSVISGVLTVSIMILPIIMRATEEALKSVHPSIRQGSFALGAGKLRTIFKVVLPVAIPGILSGIILSIGRVVGETAALMYTLGTATSLPSSLKSSSRTLALHMYVLSSEGKHVGEAYATGMVLLLLVLLINWSSTKLADKLKEVE</sequence>
<comment type="caution">
    <text evidence="9">The sequence shown here is derived from an EMBL/GenBank/DDBJ whole genome shotgun (WGS) entry which is preliminary data.</text>
</comment>
<evidence type="ECO:0000313" key="9">
    <source>
        <dbReference type="EMBL" id="OLR65486.1"/>
    </source>
</evidence>
<evidence type="ECO:0000256" key="4">
    <source>
        <dbReference type="ARBA" id="ARBA00022475"/>
    </source>
</evidence>
<keyword evidence="10" id="KW-1185">Reference proteome</keyword>
<dbReference type="NCBIfam" id="TIGR00974">
    <property type="entry name" value="3a0107s02c"/>
    <property type="match status" value="1"/>
</dbReference>
<evidence type="ECO:0000256" key="7">
    <source>
        <dbReference type="ARBA" id="ARBA00023136"/>
    </source>
</evidence>
<proteinExistence type="inferred from homology"/>
<dbReference type="GO" id="GO:0005886">
    <property type="term" value="C:plasma membrane"/>
    <property type="evidence" value="ECO:0007669"/>
    <property type="project" value="UniProtKB-SubCell"/>
</dbReference>
<dbReference type="InterPro" id="IPR005672">
    <property type="entry name" value="Phosphate_PstA"/>
</dbReference>
<dbReference type="GO" id="GO:0005315">
    <property type="term" value="F:phosphate transmembrane transporter activity"/>
    <property type="evidence" value="ECO:0007669"/>
    <property type="project" value="InterPro"/>
</dbReference>
<gene>
    <name evidence="9" type="ORF">BIV18_08140</name>
</gene>
<evidence type="ECO:0000256" key="6">
    <source>
        <dbReference type="ARBA" id="ARBA00022989"/>
    </source>
</evidence>
<keyword evidence="4 8" id="KW-1003">Cell membrane</keyword>